<feature type="domain" description="Glycosyl hydrolases family 2 sugar binding" evidence="6">
    <location>
        <begin position="62"/>
        <end position="186"/>
    </location>
</feature>
<dbReference type="PANTHER" id="PTHR42732:SF2">
    <property type="entry name" value="BETA-MANNOSIDASE"/>
    <property type="match status" value="1"/>
</dbReference>
<dbReference type="Pfam" id="PF02836">
    <property type="entry name" value="Glyco_hydro_2_C"/>
    <property type="match status" value="1"/>
</dbReference>
<feature type="domain" description="Glycoside hydrolase family 2 catalytic" evidence="5">
    <location>
        <begin position="316"/>
        <end position="418"/>
    </location>
</feature>
<evidence type="ECO:0000313" key="8">
    <source>
        <dbReference type="Proteomes" id="UP000245391"/>
    </source>
</evidence>
<proteinExistence type="inferred from homology"/>
<feature type="domain" description="Glycoside hydrolase family 2 immunoglobulin-like beta-sandwich" evidence="4">
    <location>
        <begin position="213"/>
        <end position="269"/>
    </location>
</feature>
<name>A0A317F318_9SPHI</name>
<dbReference type="EMBL" id="QGNY01000002">
    <property type="protein sequence ID" value="PWS33042.1"/>
    <property type="molecule type" value="Genomic_DNA"/>
</dbReference>
<dbReference type="AlphaFoldDB" id="A0A317F318"/>
<dbReference type="GO" id="GO:0004553">
    <property type="term" value="F:hydrolase activity, hydrolyzing O-glycosyl compounds"/>
    <property type="evidence" value="ECO:0007669"/>
    <property type="project" value="InterPro"/>
</dbReference>
<dbReference type="SUPFAM" id="SSF49785">
    <property type="entry name" value="Galactose-binding domain-like"/>
    <property type="match status" value="1"/>
</dbReference>
<keyword evidence="8" id="KW-1185">Reference proteome</keyword>
<dbReference type="InterPro" id="IPR013783">
    <property type="entry name" value="Ig-like_fold"/>
</dbReference>
<dbReference type="InterPro" id="IPR006103">
    <property type="entry name" value="Glyco_hydro_2_cat"/>
</dbReference>
<dbReference type="Pfam" id="PF02837">
    <property type="entry name" value="Glyco_hydro_2_N"/>
    <property type="match status" value="1"/>
</dbReference>
<dbReference type="Gene3D" id="3.20.20.80">
    <property type="entry name" value="Glycosidases"/>
    <property type="match status" value="1"/>
</dbReference>
<dbReference type="OrthoDB" id="9801077at2"/>
<evidence type="ECO:0000256" key="1">
    <source>
        <dbReference type="ARBA" id="ARBA00007401"/>
    </source>
</evidence>
<dbReference type="SUPFAM" id="SSF49303">
    <property type="entry name" value="beta-Galactosidase/glucuronidase domain"/>
    <property type="match status" value="1"/>
</dbReference>
<evidence type="ECO:0000259" key="5">
    <source>
        <dbReference type="Pfam" id="PF02836"/>
    </source>
</evidence>
<evidence type="ECO:0000256" key="3">
    <source>
        <dbReference type="ARBA" id="ARBA00023295"/>
    </source>
</evidence>
<dbReference type="Gene3D" id="2.60.40.10">
    <property type="entry name" value="Immunoglobulins"/>
    <property type="match status" value="1"/>
</dbReference>
<dbReference type="InterPro" id="IPR017853">
    <property type="entry name" value="GH"/>
</dbReference>
<dbReference type="InterPro" id="IPR036156">
    <property type="entry name" value="Beta-gal/glucu_dom_sf"/>
</dbReference>
<reference evidence="8" key="1">
    <citation type="submission" date="2018-05" db="EMBL/GenBank/DDBJ databases">
        <title>Pedobacter paludis sp. nov., isolated from wetland soil.</title>
        <authorList>
            <person name="Zhang Y."/>
        </authorList>
    </citation>
    <scope>NUCLEOTIDE SEQUENCE [LARGE SCALE GENOMIC DNA]</scope>
    <source>
        <strain evidence="8">R-8</strain>
    </source>
</reference>
<evidence type="ECO:0000259" key="6">
    <source>
        <dbReference type="Pfam" id="PF02837"/>
    </source>
</evidence>
<evidence type="ECO:0000259" key="4">
    <source>
        <dbReference type="Pfam" id="PF00703"/>
    </source>
</evidence>
<dbReference type="PANTHER" id="PTHR42732">
    <property type="entry name" value="BETA-GALACTOSIDASE"/>
    <property type="match status" value="1"/>
</dbReference>
<keyword evidence="2 7" id="KW-0378">Hydrolase</keyword>
<dbReference type="InterPro" id="IPR008979">
    <property type="entry name" value="Galactose-bd-like_sf"/>
</dbReference>
<dbReference type="Proteomes" id="UP000245391">
    <property type="component" value="Unassembled WGS sequence"/>
</dbReference>
<sequence length="755" mass="84870">MQHVTIQTRWAKEVSPDNALREYPRPQMERNTWTNLNGLWSYAITKKDAPKPASFSGEILVPYPIESALSGVKKALMPDENLWYKRSLNYVPKAGTHTVLNFGAVDYQCWIYVNGTEVGNHEGGYTAFSLDITHALKSGKNELVVKVYDPSDAGIGPRGKQVLNPKDIYYTPSSGIWQTVWLEEVPEKYITGLEITPDVDASSVLIKVNSKSDETVSLIFDGKSIPGRSNQLIRIPVKNAKLWSPASPYLYDLEVKLGADVVKSYFGMRKISVAKDDKGIDRIMLNDKPYYNLGTLDQGFWPDGLYTAPTDEALAFDIKAIKAMGFNTIRKHIKIEPARWYYHADKIGMLVWQDFVQPNPGLPAGAKEIFEKQGAEMLSQLHNSPSIVTWVLFNEKWGQYDQARLSKWVKEKDPSRILDGHTGEYLYVNGKLRSPSPDAYVNADITDVHAYPDPMNSIKMDGKAQVCGEFGGIGVFIPEHQWLTGSAWGYIQEKPAALKAKYEVMNSHLQIFYREGLSGSIYTQPFDVEGEQNGLMTYDREVIKIPFAELRRIHSALNPDVQVNASHDPIAKDADLTEPAQLYADAITLYIKGNRDERFLKKLVMMAGQNNDLAGKERFGNSYLDILGKPYSSEELAAISEMTTKTTDRGFAILLEQAKNNRKANVKAMSTIYADVIFPFISKSGGDPDWEGLESLLKPYGDTGVEIYLRAKTISALEAKNWEIYKVASKAYLDKFGDYISPDEKERFLKATKEN</sequence>
<dbReference type="SUPFAM" id="SSF51445">
    <property type="entry name" value="(Trans)glycosidases"/>
    <property type="match status" value="1"/>
</dbReference>
<dbReference type="Gene3D" id="2.60.120.260">
    <property type="entry name" value="Galactose-binding domain-like"/>
    <property type="match status" value="1"/>
</dbReference>
<accession>A0A317F318</accession>
<organism evidence="7 8">
    <name type="scientific">Pedobacter paludis</name>
    <dbReference type="NCBI Taxonomy" id="2203212"/>
    <lineage>
        <taxon>Bacteria</taxon>
        <taxon>Pseudomonadati</taxon>
        <taxon>Bacteroidota</taxon>
        <taxon>Sphingobacteriia</taxon>
        <taxon>Sphingobacteriales</taxon>
        <taxon>Sphingobacteriaceae</taxon>
        <taxon>Pedobacter</taxon>
    </lineage>
</organism>
<comment type="caution">
    <text evidence="7">The sequence shown here is derived from an EMBL/GenBank/DDBJ whole genome shotgun (WGS) entry which is preliminary data.</text>
</comment>
<comment type="similarity">
    <text evidence="1">Belongs to the glycosyl hydrolase 2 family.</text>
</comment>
<dbReference type="InterPro" id="IPR006104">
    <property type="entry name" value="Glyco_hydro_2_N"/>
</dbReference>
<gene>
    <name evidence="7" type="ORF">DF947_06110</name>
</gene>
<dbReference type="Pfam" id="PF00703">
    <property type="entry name" value="Glyco_hydro_2"/>
    <property type="match status" value="1"/>
</dbReference>
<protein>
    <submittedName>
        <fullName evidence="7">Glycoside hydrolase family 2</fullName>
    </submittedName>
</protein>
<dbReference type="InterPro" id="IPR006102">
    <property type="entry name" value="Ig-like_GH2"/>
</dbReference>
<dbReference type="GO" id="GO:0005975">
    <property type="term" value="P:carbohydrate metabolic process"/>
    <property type="evidence" value="ECO:0007669"/>
    <property type="project" value="InterPro"/>
</dbReference>
<keyword evidence="3" id="KW-0326">Glycosidase</keyword>
<dbReference type="InterPro" id="IPR051913">
    <property type="entry name" value="GH2_Domain-Containing"/>
</dbReference>
<evidence type="ECO:0000256" key="2">
    <source>
        <dbReference type="ARBA" id="ARBA00022801"/>
    </source>
</evidence>
<evidence type="ECO:0000313" key="7">
    <source>
        <dbReference type="EMBL" id="PWS33042.1"/>
    </source>
</evidence>